<sequence length="81" mass="9368">MPEQEKNVTTLIRLYKEGKITVNDEIFVADGRLVSKEEYITTKAPCFWERGTLTHYQLAQKASYGHGPRNSRNILRIEVDV</sequence>
<accession>A0A0M8PHA0</accession>
<reference evidence="1 2" key="1">
    <citation type="submission" date="2015-08" db="EMBL/GenBank/DDBJ databases">
        <title>Genome sequencing of Penicillium nordicum.</title>
        <authorList>
            <person name="Nguyen H.D."/>
            <person name="Seifert K.A."/>
        </authorList>
    </citation>
    <scope>NUCLEOTIDE SEQUENCE [LARGE SCALE GENOMIC DNA]</scope>
    <source>
        <strain evidence="1 2">DAOMC 185683</strain>
    </source>
</reference>
<keyword evidence="2" id="KW-1185">Reference proteome</keyword>
<protein>
    <submittedName>
        <fullName evidence="1">Uncharacterized protein</fullName>
    </submittedName>
</protein>
<comment type="caution">
    <text evidence="1">The sequence shown here is derived from an EMBL/GenBank/DDBJ whole genome shotgun (WGS) entry which is preliminary data.</text>
</comment>
<proteinExistence type="predicted"/>
<dbReference type="OrthoDB" id="4199986at2759"/>
<dbReference type="EMBL" id="LHQQ01000008">
    <property type="protein sequence ID" value="KOS48141.1"/>
    <property type="molecule type" value="Genomic_DNA"/>
</dbReference>
<organism evidence="1 2">
    <name type="scientific">Penicillium nordicum</name>
    <dbReference type="NCBI Taxonomy" id="229535"/>
    <lineage>
        <taxon>Eukaryota</taxon>
        <taxon>Fungi</taxon>
        <taxon>Dikarya</taxon>
        <taxon>Ascomycota</taxon>
        <taxon>Pezizomycotina</taxon>
        <taxon>Eurotiomycetes</taxon>
        <taxon>Eurotiomycetidae</taxon>
        <taxon>Eurotiales</taxon>
        <taxon>Aspergillaceae</taxon>
        <taxon>Penicillium</taxon>
    </lineage>
</organism>
<dbReference type="Proteomes" id="UP000037696">
    <property type="component" value="Unassembled WGS sequence"/>
</dbReference>
<name>A0A0M8PHA0_9EURO</name>
<evidence type="ECO:0000313" key="2">
    <source>
        <dbReference type="Proteomes" id="UP000037696"/>
    </source>
</evidence>
<gene>
    <name evidence="1" type="ORF">ACN38_g888</name>
</gene>
<evidence type="ECO:0000313" key="1">
    <source>
        <dbReference type="EMBL" id="KOS48141.1"/>
    </source>
</evidence>
<dbReference type="AlphaFoldDB" id="A0A0M8PHA0"/>